<sequence length="424" mass="48123">MYSQQQQISQLSPGTHLRRYIIQNKIGEGGYGAVYKARDSRKPGKYVAIKQINLANLSTQEMIEATDTYNREVSMLSQLQHPGLPHIYETFSDATHWYVVQDYIGGKTLEALLKKRGRLSLEQTLDIGLKLCEILDYLHQQKPPIIYRDLKPSNIIMKGKDELYLVDFGIARHYRKYQRKDTEPLGSPGYAAPEQYGKAQSTPRTDVYGLGATLQELFTGREPLEIKMHGLPAGYEIPVAFKTLLEQMLQSDPAQRPKIYKVKQELQKLKQILHSSKPATKHPAPRAHRRSRNSGADFLLWTYAGIVFTLIPAILTGRFPLLYLLVALSVSLAAGLLTYFIQRARYASTTQLMNVYRKPGRGQYLLEACVIGSLPLLLTHLGYDALNKALDKDLQLLIIWCGLSCFAWLLYKIVARKARKVVSR</sequence>
<feature type="transmembrane region" description="Helical" evidence="9">
    <location>
        <begin position="362"/>
        <end position="382"/>
    </location>
</feature>
<dbReference type="OrthoDB" id="136279at2"/>
<dbReference type="InterPro" id="IPR050660">
    <property type="entry name" value="NEK_Ser/Thr_kinase"/>
</dbReference>
<dbReference type="Proteomes" id="UP000290365">
    <property type="component" value="Chromosome"/>
</dbReference>
<evidence type="ECO:0000256" key="5">
    <source>
        <dbReference type="ARBA" id="ARBA00022777"/>
    </source>
</evidence>
<dbReference type="EC" id="2.7.11.1" evidence="2"/>
<feature type="transmembrane region" description="Helical" evidence="9">
    <location>
        <begin position="394"/>
        <end position="414"/>
    </location>
</feature>
<feature type="transmembrane region" description="Helical" evidence="9">
    <location>
        <begin position="298"/>
        <end position="315"/>
    </location>
</feature>
<keyword evidence="3" id="KW-0808">Transferase</keyword>
<dbReference type="Pfam" id="PF00069">
    <property type="entry name" value="Pkinase"/>
    <property type="match status" value="1"/>
</dbReference>
<dbReference type="InterPro" id="IPR017441">
    <property type="entry name" value="Protein_kinase_ATP_BS"/>
</dbReference>
<evidence type="ECO:0000256" key="4">
    <source>
        <dbReference type="ARBA" id="ARBA00022741"/>
    </source>
</evidence>
<organism evidence="11 12">
    <name type="scientific">Ktedonosporobacter rubrisoli</name>
    <dbReference type="NCBI Taxonomy" id="2509675"/>
    <lineage>
        <taxon>Bacteria</taxon>
        <taxon>Bacillati</taxon>
        <taxon>Chloroflexota</taxon>
        <taxon>Ktedonobacteria</taxon>
        <taxon>Ktedonobacterales</taxon>
        <taxon>Ktedonosporobacteraceae</taxon>
        <taxon>Ktedonosporobacter</taxon>
    </lineage>
</organism>
<dbReference type="PANTHER" id="PTHR43671">
    <property type="entry name" value="SERINE/THREONINE-PROTEIN KINASE NEK"/>
    <property type="match status" value="1"/>
</dbReference>
<evidence type="ECO:0000313" key="12">
    <source>
        <dbReference type="Proteomes" id="UP000290365"/>
    </source>
</evidence>
<keyword evidence="9" id="KW-1133">Transmembrane helix</keyword>
<name>A0A4V0Z032_KTERU</name>
<feature type="binding site" evidence="7">
    <location>
        <position position="50"/>
    </location>
    <ligand>
        <name>ATP</name>
        <dbReference type="ChEBI" id="CHEBI:30616"/>
    </ligand>
</feature>
<keyword evidence="9" id="KW-0812">Transmembrane</keyword>
<evidence type="ECO:0000256" key="8">
    <source>
        <dbReference type="SAM" id="MobiDB-lite"/>
    </source>
</evidence>
<evidence type="ECO:0000313" key="11">
    <source>
        <dbReference type="EMBL" id="QBD81811.1"/>
    </source>
</evidence>
<accession>A0A4V0Z032</accession>
<protein>
    <recommendedName>
        <fullName evidence="2">non-specific serine/threonine protein kinase</fullName>
        <ecNumber evidence="2">2.7.11.1</ecNumber>
    </recommendedName>
</protein>
<evidence type="ECO:0000256" key="6">
    <source>
        <dbReference type="ARBA" id="ARBA00022840"/>
    </source>
</evidence>
<reference evidence="11 12" key="1">
    <citation type="submission" date="2019-01" db="EMBL/GenBank/DDBJ databases">
        <title>Ktedonosporobacter rubrisoli SCAWS-G2.</title>
        <authorList>
            <person name="Huang Y."/>
            <person name="Yan B."/>
        </authorList>
    </citation>
    <scope>NUCLEOTIDE SEQUENCE [LARGE SCALE GENOMIC DNA]</scope>
    <source>
        <strain evidence="11 12">SCAWS-G2</strain>
    </source>
</reference>
<dbReference type="PROSITE" id="PS50011">
    <property type="entry name" value="PROTEIN_KINASE_DOM"/>
    <property type="match status" value="1"/>
</dbReference>
<evidence type="ECO:0000256" key="2">
    <source>
        <dbReference type="ARBA" id="ARBA00012513"/>
    </source>
</evidence>
<dbReference type="InterPro" id="IPR011009">
    <property type="entry name" value="Kinase-like_dom_sf"/>
</dbReference>
<dbReference type="GO" id="GO:0005524">
    <property type="term" value="F:ATP binding"/>
    <property type="evidence" value="ECO:0007669"/>
    <property type="project" value="UniProtKB-UniRule"/>
</dbReference>
<gene>
    <name evidence="11" type="ORF">EPA93_39895</name>
</gene>
<keyword evidence="12" id="KW-1185">Reference proteome</keyword>
<evidence type="ECO:0000256" key="7">
    <source>
        <dbReference type="PROSITE-ProRule" id="PRU10141"/>
    </source>
</evidence>
<keyword evidence="11" id="KW-0723">Serine/threonine-protein kinase</keyword>
<dbReference type="AlphaFoldDB" id="A0A4V0Z032"/>
<dbReference type="RefSeq" id="WP_129892872.1">
    <property type="nucleotide sequence ID" value="NZ_CP035758.1"/>
</dbReference>
<keyword evidence="9" id="KW-0472">Membrane</keyword>
<proteinExistence type="inferred from homology"/>
<dbReference type="CDD" id="cd14014">
    <property type="entry name" value="STKc_PknB_like"/>
    <property type="match status" value="1"/>
</dbReference>
<dbReference type="InterPro" id="IPR008271">
    <property type="entry name" value="Ser/Thr_kinase_AS"/>
</dbReference>
<evidence type="ECO:0000256" key="1">
    <source>
        <dbReference type="ARBA" id="ARBA00010886"/>
    </source>
</evidence>
<dbReference type="Gene3D" id="1.10.510.10">
    <property type="entry name" value="Transferase(Phosphotransferase) domain 1"/>
    <property type="match status" value="1"/>
</dbReference>
<keyword evidence="6 7" id="KW-0067">ATP-binding</keyword>
<dbReference type="SUPFAM" id="SSF56112">
    <property type="entry name" value="Protein kinase-like (PK-like)"/>
    <property type="match status" value="1"/>
</dbReference>
<evidence type="ECO:0000256" key="3">
    <source>
        <dbReference type="ARBA" id="ARBA00022679"/>
    </source>
</evidence>
<evidence type="ECO:0000259" key="10">
    <source>
        <dbReference type="PROSITE" id="PS50011"/>
    </source>
</evidence>
<dbReference type="EMBL" id="CP035758">
    <property type="protein sequence ID" value="QBD81811.1"/>
    <property type="molecule type" value="Genomic_DNA"/>
</dbReference>
<feature type="region of interest" description="Disordered" evidence="8">
    <location>
        <begin position="181"/>
        <end position="202"/>
    </location>
</feature>
<dbReference type="KEGG" id="kbs:EPA93_39895"/>
<dbReference type="InterPro" id="IPR000719">
    <property type="entry name" value="Prot_kinase_dom"/>
</dbReference>
<feature type="transmembrane region" description="Helical" evidence="9">
    <location>
        <begin position="321"/>
        <end position="341"/>
    </location>
</feature>
<dbReference type="GO" id="GO:0004674">
    <property type="term" value="F:protein serine/threonine kinase activity"/>
    <property type="evidence" value="ECO:0007669"/>
    <property type="project" value="UniProtKB-KW"/>
</dbReference>
<feature type="domain" description="Protein kinase" evidence="10">
    <location>
        <begin position="20"/>
        <end position="273"/>
    </location>
</feature>
<dbReference type="PANTHER" id="PTHR43671:SF13">
    <property type="entry name" value="SERINE_THREONINE-PROTEIN KINASE NEK2"/>
    <property type="match status" value="1"/>
</dbReference>
<evidence type="ECO:0000256" key="9">
    <source>
        <dbReference type="SAM" id="Phobius"/>
    </source>
</evidence>
<dbReference type="SMART" id="SM00220">
    <property type="entry name" value="S_TKc"/>
    <property type="match status" value="1"/>
</dbReference>
<comment type="similarity">
    <text evidence="1">Belongs to the protein kinase superfamily. NEK Ser/Thr protein kinase family. NIMA subfamily.</text>
</comment>
<keyword evidence="4 7" id="KW-0547">Nucleotide-binding</keyword>
<dbReference type="PROSITE" id="PS00108">
    <property type="entry name" value="PROTEIN_KINASE_ST"/>
    <property type="match status" value="1"/>
</dbReference>
<dbReference type="PROSITE" id="PS00107">
    <property type="entry name" value="PROTEIN_KINASE_ATP"/>
    <property type="match status" value="1"/>
</dbReference>
<keyword evidence="5 11" id="KW-0418">Kinase</keyword>